<dbReference type="Pfam" id="PF12937">
    <property type="entry name" value="F-box-like"/>
    <property type="match status" value="1"/>
</dbReference>
<protein>
    <recommendedName>
        <fullName evidence="3">F-box domain-containing protein</fullName>
    </recommendedName>
</protein>
<evidence type="ECO:0000256" key="2">
    <source>
        <dbReference type="SAM" id="Phobius"/>
    </source>
</evidence>
<name>R7W572_AEGTA</name>
<organism evidence="4">
    <name type="scientific">Aegilops tauschii</name>
    <name type="common">Tausch's goatgrass</name>
    <name type="synonym">Aegilops squarrosa</name>
    <dbReference type="NCBI Taxonomy" id="37682"/>
    <lineage>
        <taxon>Eukaryota</taxon>
        <taxon>Viridiplantae</taxon>
        <taxon>Streptophyta</taxon>
        <taxon>Embryophyta</taxon>
        <taxon>Tracheophyta</taxon>
        <taxon>Spermatophyta</taxon>
        <taxon>Magnoliopsida</taxon>
        <taxon>Liliopsida</taxon>
        <taxon>Poales</taxon>
        <taxon>Poaceae</taxon>
        <taxon>BOP clade</taxon>
        <taxon>Pooideae</taxon>
        <taxon>Triticodae</taxon>
        <taxon>Triticeae</taxon>
        <taxon>Triticinae</taxon>
        <taxon>Aegilops</taxon>
    </lineage>
</organism>
<keyword evidence="2" id="KW-0812">Transmembrane</keyword>
<reference evidence="4" key="1">
    <citation type="submission" date="2015-06" db="UniProtKB">
        <authorList>
            <consortium name="EnsemblPlants"/>
        </authorList>
    </citation>
    <scope>IDENTIFICATION</scope>
</reference>
<accession>R7W572</accession>
<keyword evidence="2" id="KW-0472">Membrane</keyword>
<feature type="region of interest" description="Disordered" evidence="1">
    <location>
        <begin position="115"/>
        <end position="155"/>
    </location>
</feature>
<dbReference type="InterPro" id="IPR036047">
    <property type="entry name" value="F-box-like_dom_sf"/>
</dbReference>
<dbReference type="PANTHER" id="PTHR31264:SF23">
    <property type="entry name" value="F-BOX DOMAIN-CONTAINING PROTEIN"/>
    <property type="match status" value="1"/>
</dbReference>
<dbReference type="PANTHER" id="PTHR31264">
    <property type="entry name" value="OS07G0554500 PROTEIN-RELATED"/>
    <property type="match status" value="1"/>
</dbReference>
<proteinExistence type="predicted"/>
<keyword evidence="2" id="KW-1133">Transmembrane helix</keyword>
<feature type="compositionally biased region" description="Basic and acidic residues" evidence="1">
    <location>
        <begin position="121"/>
        <end position="139"/>
    </location>
</feature>
<dbReference type="EnsemblPlants" id="EMT03487">
    <property type="protein sequence ID" value="EMT03487"/>
    <property type="gene ID" value="F775_00132"/>
</dbReference>
<evidence type="ECO:0000313" key="4">
    <source>
        <dbReference type="EnsemblPlants" id="EMT03487"/>
    </source>
</evidence>
<sequence length="682" mass="76395">MTRTVSVVDDQIVIEDHKHHKILQICIHDEQKIEEALAYSRKQYEMSIQQIVAVRCKSNDWMGVWSWELGHWPLPRYICVKALQQHRLRFSFPQILSVSLLTPVPSVRRFQIGGGMAGGAADERQIPVDPPVLEHHPESPPRPLPQPHGAREVSSPPLPEELLLDIFRRIPDQTDLVLTSAACVTFHRLITDRSFLRQYRRLHPPPLLGFLQYGDNVFHPAVPPHPSAPAARAVALAGDFSFSFVPAPDPAHRWAVRDSRDGRVLLEASPREGYSARGVVFTELAVCDPLHRQYLLLPPIPGDLAATVEDPLMRIRPHSSETFFAPQGDEAATADETSFRVIWMVQCEAKIVGFVFSSSTRQWRAIPCQSWANLLAGFVSSTGMALFYGRQCTCDYFYWLPNCQYDLKMLVLDTLRMEFSVDEPPSEAKNALFLGITMMETGEGGPRMLAGTYDMTCGNHTLWRKNGGSTSQWQKEKMVSLSPGPRDVLRCSIGNYLVLDHFGSSLLEKGLYTVDIETLQLKRVCASVHGSAYCNYPPSLSAPKVSSVVTSSVLVAKMLMNMIVIYLLVCSKCYFMVIRQIWSLHDYSRANNLKHQKIKRILLLMRLLVVRLEVGYGISSGSVTATDCTYSLNTLLILGYCTGSESISGVLVSQYVNGEYEPVSVILILLYACNPVPAELSW</sequence>
<dbReference type="AlphaFoldDB" id="R7W572"/>
<evidence type="ECO:0000256" key="1">
    <source>
        <dbReference type="SAM" id="MobiDB-lite"/>
    </source>
</evidence>
<dbReference type="InterPro" id="IPR001810">
    <property type="entry name" value="F-box_dom"/>
</dbReference>
<evidence type="ECO:0000259" key="3">
    <source>
        <dbReference type="Pfam" id="PF12937"/>
    </source>
</evidence>
<feature type="domain" description="F-box" evidence="3">
    <location>
        <begin position="158"/>
        <end position="196"/>
    </location>
</feature>
<dbReference type="SUPFAM" id="SSF81383">
    <property type="entry name" value="F-box domain"/>
    <property type="match status" value="1"/>
</dbReference>
<dbReference type="CDD" id="cd09917">
    <property type="entry name" value="F-box_SF"/>
    <property type="match status" value="1"/>
</dbReference>
<feature type="transmembrane region" description="Helical" evidence="2">
    <location>
        <begin position="548"/>
        <end position="569"/>
    </location>
</feature>